<keyword evidence="3" id="KW-0067">ATP-binding</keyword>
<dbReference type="PANTHER" id="PTHR35526:SF3">
    <property type="entry name" value="ANTI-SIGMA-F FACTOR RSBW"/>
    <property type="match status" value="1"/>
</dbReference>
<feature type="domain" description="Histidine kinase/HSP90-like ATPase" evidence="2">
    <location>
        <begin position="19"/>
        <end position="123"/>
    </location>
</feature>
<protein>
    <submittedName>
        <fullName evidence="3">ATP-binding protein</fullName>
    </submittedName>
</protein>
<evidence type="ECO:0000313" key="3">
    <source>
        <dbReference type="EMBL" id="GAA5206433.1"/>
    </source>
</evidence>
<proteinExistence type="predicted"/>
<comment type="caution">
    <text evidence="3">The sequence shown here is derived from an EMBL/GenBank/DDBJ whole genome shotgun (WGS) entry which is preliminary data.</text>
</comment>
<dbReference type="GO" id="GO:0005524">
    <property type="term" value="F:ATP binding"/>
    <property type="evidence" value="ECO:0007669"/>
    <property type="project" value="UniProtKB-KW"/>
</dbReference>
<dbReference type="CDD" id="cd16936">
    <property type="entry name" value="HATPase_RsbW-like"/>
    <property type="match status" value="1"/>
</dbReference>
<dbReference type="PANTHER" id="PTHR35526">
    <property type="entry name" value="ANTI-SIGMA-F FACTOR RSBW-RELATED"/>
    <property type="match status" value="1"/>
</dbReference>
<keyword evidence="3" id="KW-0547">Nucleotide-binding</keyword>
<dbReference type="Proteomes" id="UP001499878">
    <property type="component" value="Unassembled WGS sequence"/>
</dbReference>
<keyword evidence="1" id="KW-0418">Kinase</keyword>
<evidence type="ECO:0000313" key="4">
    <source>
        <dbReference type="Proteomes" id="UP001499878"/>
    </source>
</evidence>
<dbReference type="InterPro" id="IPR036890">
    <property type="entry name" value="HATPase_C_sf"/>
</dbReference>
<sequence length="135" mass="14697">MRAVGWARSLPMGASPKLARDWARARLETLGWTQSYPQTVDDVLLTVSELVTNAHVHAHSTARLVMTWDGRCLHVTVHDDDAVPPTPRAPSRDRLGGRGMLLIDALADGWEARPCPYGKSVTACFRPPSTTGTAP</sequence>
<reference evidence="4" key="1">
    <citation type="journal article" date="2019" name="Int. J. Syst. Evol. Microbiol.">
        <title>The Global Catalogue of Microorganisms (GCM) 10K type strain sequencing project: providing services to taxonomists for standard genome sequencing and annotation.</title>
        <authorList>
            <consortium name="The Broad Institute Genomics Platform"/>
            <consortium name="The Broad Institute Genome Sequencing Center for Infectious Disease"/>
            <person name="Wu L."/>
            <person name="Ma J."/>
        </authorList>
    </citation>
    <scope>NUCLEOTIDE SEQUENCE [LARGE SCALE GENOMIC DNA]</scope>
    <source>
        <strain evidence="4">JCM 18306</strain>
    </source>
</reference>
<name>A0ABP9T1C6_9ACTN</name>
<organism evidence="3 4">
    <name type="scientific">Streptomyces thinghirensis</name>
    <dbReference type="NCBI Taxonomy" id="551547"/>
    <lineage>
        <taxon>Bacteria</taxon>
        <taxon>Bacillati</taxon>
        <taxon>Actinomycetota</taxon>
        <taxon>Actinomycetes</taxon>
        <taxon>Kitasatosporales</taxon>
        <taxon>Streptomycetaceae</taxon>
        <taxon>Streptomyces</taxon>
    </lineage>
</organism>
<keyword evidence="4" id="KW-1185">Reference proteome</keyword>
<dbReference type="Gene3D" id="3.30.565.10">
    <property type="entry name" value="Histidine kinase-like ATPase, C-terminal domain"/>
    <property type="match status" value="1"/>
</dbReference>
<accession>A0ABP9T1C6</accession>
<dbReference type="Pfam" id="PF13581">
    <property type="entry name" value="HATPase_c_2"/>
    <property type="match status" value="1"/>
</dbReference>
<keyword evidence="1" id="KW-0723">Serine/threonine-protein kinase</keyword>
<keyword evidence="1" id="KW-0808">Transferase</keyword>
<dbReference type="InterPro" id="IPR003594">
    <property type="entry name" value="HATPase_dom"/>
</dbReference>
<dbReference type="SUPFAM" id="SSF55874">
    <property type="entry name" value="ATPase domain of HSP90 chaperone/DNA topoisomerase II/histidine kinase"/>
    <property type="match status" value="1"/>
</dbReference>
<evidence type="ECO:0000259" key="2">
    <source>
        <dbReference type="Pfam" id="PF13581"/>
    </source>
</evidence>
<gene>
    <name evidence="3" type="ORF">GCM10023323_17890</name>
</gene>
<dbReference type="EMBL" id="BAABJR010000004">
    <property type="protein sequence ID" value="GAA5206433.1"/>
    <property type="molecule type" value="Genomic_DNA"/>
</dbReference>
<dbReference type="InterPro" id="IPR050267">
    <property type="entry name" value="Anti-sigma-factor_SerPK"/>
</dbReference>
<evidence type="ECO:0000256" key="1">
    <source>
        <dbReference type="ARBA" id="ARBA00022527"/>
    </source>
</evidence>